<dbReference type="SUPFAM" id="SSF55424">
    <property type="entry name" value="FAD/NAD-linked reductases, dimerisation (C-terminal) domain"/>
    <property type="match status" value="1"/>
</dbReference>
<dbReference type="Gene3D" id="3.30.390.30">
    <property type="match status" value="1"/>
</dbReference>
<dbReference type="InterPro" id="IPR004099">
    <property type="entry name" value="Pyr_nucl-diS_OxRdtase_dimer"/>
</dbReference>
<dbReference type="Pfam" id="PF02852">
    <property type="entry name" value="Pyr_redox_dim"/>
    <property type="match status" value="1"/>
</dbReference>
<proteinExistence type="predicted"/>
<evidence type="ECO:0000313" key="2">
    <source>
        <dbReference type="EMBL" id="RCK70238.1"/>
    </source>
</evidence>
<dbReference type="Proteomes" id="UP000252770">
    <property type="component" value="Unassembled WGS sequence"/>
</dbReference>
<evidence type="ECO:0000313" key="3">
    <source>
        <dbReference type="Proteomes" id="UP000252770"/>
    </source>
</evidence>
<dbReference type="EMBL" id="QOUI01000003">
    <property type="protein sequence ID" value="RCK70238.1"/>
    <property type="molecule type" value="Genomic_DNA"/>
</dbReference>
<name>A0A367YWP2_9ACTN</name>
<sequence>MVFSDPEVAAVGLTETAAREAGLTIRAVEYDLG</sequence>
<feature type="domain" description="Pyridine nucleotide-disulphide oxidoreductase dimerisation" evidence="1">
    <location>
        <begin position="2"/>
        <end position="29"/>
    </location>
</feature>
<evidence type="ECO:0000259" key="1">
    <source>
        <dbReference type="Pfam" id="PF02852"/>
    </source>
</evidence>
<protein>
    <recommendedName>
        <fullName evidence="1">Pyridine nucleotide-disulphide oxidoreductase dimerisation domain-containing protein</fullName>
    </recommendedName>
</protein>
<accession>A0A367YWP2</accession>
<dbReference type="AlphaFoldDB" id="A0A367YWP2"/>
<comment type="caution">
    <text evidence="2">The sequence shown here is derived from an EMBL/GenBank/DDBJ whole genome shotgun (WGS) entry which is preliminary data.</text>
</comment>
<gene>
    <name evidence="2" type="ORF">DT076_06090</name>
</gene>
<reference evidence="2 3" key="1">
    <citation type="submission" date="2018-07" db="EMBL/GenBank/DDBJ databases">
        <title>Desertimonas flava gen. nov. sp. nov.</title>
        <authorList>
            <person name="Liu S."/>
        </authorList>
    </citation>
    <scope>NUCLEOTIDE SEQUENCE [LARGE SCALE GENOMIC DNA]</scope>
    <source>
        <strain evidence="2 3">16Sb5-5</strain>
    </source>
</reference>
<organism evidence="2 3">
    <name type="scientific">Desertihabitans brevis</name>
    <dbReference type="NCBI Taxonomy" id="2268447"/>
    <lineage>
        <taxon>Bacteria</taxon>
        <taxon>Bacillati</taxon>
        <taxon>Actinomycetota</taxon>
        <taxon>Actinomycetes</taxon>
        <taxon>Propionibacteriales</taxon>
        <taxon>Propionibacteriaceae</taxon>
        <taxon>Desertihabitans</taxon>
    </lineage>
</organism>
<keyword evidence="3" id="KW-1185">Reference proteome</keyword>
<dbReference type="InterPro" id="IPR016156">
    <property type="entry name" value="FAD/NAD-linked_Rdtase_dimer_sf"/>
</dbReference>